<organism evidence="10 11">
    <name type="scientific">Tropicimonas omnivorans</name>
    <dbReference type="NCBI Taxonomy" id="3075590"/>
    <lineage>
        <taxon>Bacteria</taxon>
        <taxon>Pseudomonadati</taxon>
        <taxon>Pseudomonadota</taxon>
        <taxon>Alphaproteobacteria</taxon>
        <taxon>Rhodobacterales</taxon>
        <taxon>Roseobacteraceae</taxon>
        <taxon>Tropicimonas</taxon>
    </lineage>
</organism>
<evidence type="ECO:0000313" key="11">
    <source>
        <dbReference type="Proteomes" id="UP001265259"/>
    </source>
</evidence>
<keyword evidence="2" id="KW-0813">Transport</keyword>
<protein>
    <recommendedName>
        <fullName evidence="12">Sulphur transport domain-containing protein</fullName>
    </recommendedName>
</protein>
<comment type="caution">
    <text evidence="10">The sequence shown here is derived from an EMBL/GenBank/DDBJ whole genome shotgun (WGS) entry which is preliminary data.</text>
</comment>
<feature type="transmembrane region" description="Helical" evidence="9">
    <location>
        <begin position="41"/>
        <end position="59"/>
    </location>
</feature>
<evidence type="ECO:0000256" key="5">
    <source>
        <dbReference type="ARBA" id="ARBA00022692"/>
    </source>
</evidence>
<evidence type="ECO:0000256" key="7">
    <source>
        <dbReference type="ARBA" id="ARBA00023136"/>
    </source>
</evidence>
<dbReference type="PANTHER" id="PTHR30574">
    <property type="entry name" value="INNER MEMBRANE PROTEIN YEDE"/>
    <property type="match status" value="1"/>
</dbReference>
<comment type="similarity">
    <text evidence="8">Belongs to the TsuA/YedE (TC 9.B.102) family.</text>
</comment>
<evidence type="ECO:0000256" key="1">
    <source>
        <dbReference type="ARBA" id="ARBA00004429"/>
    </source>
</evidence>
<evidence type="ECO:0000256" key="2">
    <source>
        <dbReference type="ARBA" id="ARBA00022448"/>
    </source>
</evidence>
<keyword evidence="4" id="KW-0997">Cell inner membrane</keyword>
<evidence type="ECO:0000313" key="10">
    <source>
        <dbReference type="EMBL" id="MDT0684092.1"/>
    </source>
</evidence>
<keyword evidence="7 9" id="KW-0472">Membrane</keyword>
<gene>
    <name evidence="10" type="ORF">RM543_15505</name>
</gene>
<keyword evidence="3" id="KW-1003">Cell membrane</keyword>
<sequence>MPINLWGMALAGLLVGFGTAFGSGCTSGHGVCGLARLSPRSAAAVATFLVAAVATTTFIRHAI</sequence>
<evidence type="ECO:0000256" key="3">
    <source>
        <dbReference type="ARBA" id="ARBA00022475"/>
    </source>
</evidence>
<name>A0ABU3DK61_9RHOB</name>
<dbReference type="PANTHER" id="PTHR30574:SF1">
    <property type="entry name" value="SULPHUR TRANSPORT DOMAIN-CONTAINING PROTEIN"/>
    <property type="match status" value="1"/>
</dbReference>
<proteinExistence type="inferred from homology"/>
<comment type="subcellular location">
    <subcellularLocation>
        <location evidence="1">Cell inner membrane</location>
        <topology evidence="1">Multi-pass membrane protein</topology>
    </subcellularLocation>
</comment>
<reference evidence="10 11" key="1">
    <citation type="submission" date="2023-09" db="EMBL/GenBank/DDBJ databases">
        <authorList>
            <person name="Rey-Velasco X."/>
        </authorList>
    </citation>
    <scope>NUCLEOTIDE SEQUENCE [LARGE SCALE GENOMIC DNA]</scope>
    <source>
        <strain evidence="10 11">F158</strain>
    </source>
</reference>
<dbReference type="RefSeq" id="WP_311693191.1">
    <property type="nucleotide sequence ID" value="NZ_JAVRHL010000003.1"/>
</dbReference>
<keyword evidence="6 9" id="KW-1133">Transmembrane helix</keyword>
<evidence type="ECO:0000256" key="9">
    <source>
        <dbReference type="SAM" id="Phobius"/>
    </source>
</evidence>
<evidence type="ECO:0000256" key="6">
    <source>
        <dbReference type="ARBA" id="ARBA00022989"/>
    </source>
</evidence>
<evidence type="ECO:0000256" key="8">
    <source>
        <dbReference type="ARBA" id="ARBA00035655"/>
    </source>
</evidence>
<dbReference type="InterPro" id="IPR007272">
    <property type="entry name" value="Sulf_transp_TsuA/YedE"/>
</dbReference>
<keyword evidence="11" id="KW-1185">Reference proteome</keyword>
<evidence type="ECO:0008006" key="12">
    <source>
        <dbReference type="Google" id="ProtNLM"/>
    </source>
</evidence>
<accession>A0ABU3DK61</accession>
<keyword evidence="5 9" id="KW-0812">Transmembrane</keyword>
<dbReference type="Proteomes" id="UP001265259">
    <property type="component" value="Unassembled WGS sequence"/>
</dbReference>
<evidence type="ECO:0000256" key="4">
    <source>
        <dbReference type="ARBA" id="ARBA00022519"/>
    </source>
</evidence>
<dbReference type="EMBL" id="JAVRHL010000003">
    <property type="protein sequence ID" value="MDT0684092.1"/>
    <property type="molecule type" value="Genomic_DNA"/>
</dbReference>